<name>A0AAV9EHP0_ACOCL</name>
<evidence type="ECO:0000256" key="1">
    <source>
        <dbReference type="SAM" id="Phobius"/>
    </source>
</evidence>
<protein>
    <submittedName>
        <fullName evidence="2">Uncharacterized protein</fullName>
    </submittedName>
</protein>
<dbReference type="Proteomes" id="UP001180020">
    <property type="component" value="Unassembled WGS sequence"/>
</dbReference>
<reference evidence="2" key="2">
    <citation type="submission" date="2023-06" db="EMBL/GenBank/DDBJ databases">
        <authorList>
            <person name="Ma L."/>
            <person name="Liu K.-W."/>
            <person name="Li Z."/>
            <person name="Hsiao Y.-Y."/>
            <person name="Qi Y."/>
            <person name="Fu T."/>
            <person name="Tang G."/>
            <person name="Zhang D."/>
            <person name="Sun W.-H."/>
            <person name="Liu D.-K."/>
            <person name="Li Y."/>
            <person name="Chen G.-Z."/>
            <person name="Liu X.-D."/>
            <person name="Liao X.-Y."/>
            <person name="Jiang Y.-T."/>
            <person name="Yu X."/>
            <person name="Hao Y."/>
            <person name="Huang J."/>
            <person name="Zhao X.-W."/>
            <person name="Ke S."/>
            <person name="Chen Y.-Y."/>
            <person name="Wu W.-L."/>
            <person name="Hsu J.-L."/>
            <person name="Lin Y.-F."/>
            <person name="Huang M.-D."/>
            <person name="Li C.-Y."/>
            <person name="Huang L."/>
            <person name="Wang Z.-W."/>
            <person name="Zhao X."/>
            <person name="Zhong W.-Y."/>
            <person name="Peng D.-H."/>
            <person name="Ahmad S."/>
            <person name="Lan S."/>
            <person name="Zhang J.-S."/>
            <person name="Tsai W.-C."/>
            <person name="Van De Peer Y."/>
            <person name="Liu Z.-J."/>
        </authorList>
    </citation>
    <scope>NUCLEOTIDE SEQUENCE</scope>
    <source>
        <strain evidence="2">CP</strain>
        <tissue evidence="2">Leaves</tissue>
    </source>
</reference>
<keyword evidence="1" id="KW-1133">Transmembrane helix</keyword>
<sequence>MGRVINLFEGPEDSGALVKKVGPPVVVPGPTAHAIPRHRLLFHPFQHLCFFYQAHLIIIIIIKRGIRDWTAMIEWGLVIGLRGCDTWSSGGWWLQY</sequence>
<proteinExistence type="predicted"/>
<dbReference type="EMBL" id="JAUJYO010000007">
    <property type="protein sequence ID" value="KAK1311753.1"/>
    <property type="molecule type" value="Genomic_DNA"/>
</dbReference>
<accession>A0AAV9EHP0</accession>
<reference evidence="2" key="1">
    <citation type="journal article" date="2023" name="Nat. Commun.">
        <title>Diploid and tetraploid genomes of Acorus and the evolution of monocots.</title>
        <authorList>
            <person name="Ma L."/>
            <person name="Liu K.W."/>
            <person name="Li Z."/>
            <person name="Hsiao Y.Y."/>
            <person name="Qi Y."/>
            <person name="Fu T."/>
            <person name="Tang G.D."/>
            <person name="Zhang D."/>
            <person name="Sun W.H."/>
            <person name="Liu D.K."/>
            <person name="Li Y."/>
            <person name="Chen G.Z."/>
            <person name="Liu X.D."/>
            <person name="Liao X.Y."/>
            <person name="Jiang Y.T."/>
            <person name="Yu X."/>
            <person name="Hao Y."/>
            <person name="Huang J."/>
            <person name="Zhao X.W."/>
            <person name="Ke S."/>
            <person name="Chen Y.Y."/>
            <person name="Wu W.L."/>
            <person name="Hsu J.L."/>
            <person name="Lin Y.F."/>
            <person name="Huang M.D."/>
            <person name="Li C.Y."/>
            <person name="Huang L."/>
            <person name="Wang Z.W."/>
            <person name="Zhao X."/>
            <person name="Zhong W.Y."/>
            <person name="Peng D.H."/>
            <person name="Ahmad S."/>
            <person name="Lan S."/>
            <person name="Zhang J.S."/>
            <person name="Tsai W.C."/>
            <person name="Van de Peer Y."/>
            <person name="Liu Z.J."/>
        </authorList>
    </citation>
    <scope>NUCLEOTIDE SEQUENCE</scope>
    <source>
        <strain evidence="2">CP</strain>
    </source>
</reference>
<evidence type="ECO:0000313" key="2">
    <source>
        <dbReference type="EMBL" id="KAK1311753.1"/>
    </source>
</evidence>
<feature type="transmembrane region" description="Helical" evidence="1">
    <location>
        <begin position="45"/>
        <end position="62"/>
    </location>
</feature>
<keyword evidence="3" id="KW-1185">Reference proteome</keyword>
<keyword evidence="1" id="KW-0472">Membrane</keyword>
<comment type="caution">
    <text evidence="2">The sequence shown here is derived from an EMBL/GenBank/DDBJ whole genome shotgun (WGS) entry which is preliminary data.</text>
</comment>
<evidence type="ECO:0000313" key="3">
    <source>
        <dbReference type="Proteomes" id="UP001180020"/>
    </source>
</evidence>
<organism evidence="2 3">
    <name type="scientific">Acorus calamus</name>
    <name type="common">Sweet flag</name>
    <dbReference type="NCBI Taxonomy" id="4465"/>
    <lineage>
        <taxon>Eukaryota</taxon>
        <taxon>Viridiplantae</taxon>
        <taxon>Streptophyta</taxon>
        <taxon>Embryophyta</taxon>
        <taxon>Tracheophyta</taxon>
        <taxon>Spermatophyta</taxon>
        <taxon>Magnoliopsida</taxon>
        <taxon>Liliopsida</taxon>
        <taxon>Acoraceae</taxon>
        <taxon>Acorus</taxon>
    </lineage>
</organism>
<gene>
    <name evidence="2" type="ORF">QJS10_CPA07g01324</name>
</gene>
<keyword evidence="1" id="KW-0812">Transmembrane</keyword>
<dbReference type="AlphaFoldDB" id="A0AAV9EHP0"/>